<dbReference type="GO" id="GO:0004519">
    <property type="term" value="F:endonuclease activity"/>
    <property type="evidence" value="ECO:0007669"/>
    <property type="project" value="UniProtKB-KW"/>
</dbReference>
<feature type="signal peptide" evidence="1">
    <location>
        <begin position="1"/>
        <end position="20"/>
    </location>
</feature>
<organism evidence="3 4">
    <name type="scientific">Aspergillus lucknowensis</name>
    <dbReference type="NCBI Taxonomy" id="176173"/>
    <lineage>
        <taxon>Eukaryota</taxon>
        <taxon>Fungi</taxon>
        <taxon>Dikarya</taxon>
        <taxon>Ascomycota</taxon>
        <taxon>Pezizomycotina</taxon>
        <taxon>Eurotiomycetes</taxon>
        <taxon>Eurotiomycetidae</taxon>
        <taxon>Eurotiales</taxon>
        <taxon>Aspergillaceae</taxon>
        <taxon>Aspergillus</taxon>
        <taxon>Aspergillus subgen. Nidulantes</taxon>
    </lineage>
</organism>
<dbReference type="Gene3D" id="2.100.10.30">
    <property type="entry name" value="Jacalin-like lectin domain"/>
    <property type="match status" value="1"/>
</dbReference>
<comment type="caution">
    <text evidence="3">The sequence shown here is derived from an EMBL/GenBank/DDBJ whole genome shotgun (WGS) entry which is preliminary data.</text>
</comment>
<evidence type="ECO:0000313" key="3">
    <source>
        <dbReference type="EMBL" id="KAL2868787.1"/>
    </source>
</evidence>
<dbReference type="PANTHER" id="PTHR16320:SF1">
    <property type="entry name" value="SPHINGOMYELINASE DDB_G0288017"/>
    <property type="match status" value="1"/>
</dbReference>
<keyword evidence="3" id="KW-0255">Endonuclease</keyword>
<dbReference type="Pfam" id="PF22669">
    <property type="entry name" value="Exo_endo_phos2"/>
    <property type="match status" value="1"/>
</dbReference>
<dbReference type="PROSITE" id="PS51752">
    <property type="entry name" value="JACALIN_LECTIN"/>
    <property type="match status" value="1"/>
</dbReference>
<dbReference type="InterPro" id="IPR001229">
    <property type="entry name" value="Jacalin-like_lectin_dom"/>
</dbReference>
<dbReference type="GeneID" id="98146238"/>
<protein>
    <submittedName>
        <fullName evidence="3">Endonuclease/exonuclease/phosphatase</fullName>
    </submittedName>
</protein>
<gene>
    <name evidence="3" type="ORF">BJX67DRAFT_37194</name>
</gene>
<accession>A0ABR4LWK3</accession>
<keyword evidence="3" id="KW-0378">Hydrolase</keyword>
<dbReference type="Pfam" id="PF01419">
    <property type="entry name" value="Jacalin"/>
    <property type="match status" value="1"/>
</dbReference>
<keyword evidence="3" id="KW-0540">Nuclease</keyword>
<dbReference type="SUPFAM" id="SSF56219">
    <property type="entry name" value="DNase I-like"/>
    <property type="match status" value="1"/>
</dbReference>
<dbReference type="InterPro" id="IPR036691">
    <property type="entry name" value="Endo/exonu/phosph_ase_sf"/>
</dbReference>
<dbReference type="InterPro" id="IPR000300">
    <property type="entry name" value="IPPc"/>
</dbReference>
<name>A0ABR4LWK3_9EURO</name>
<dbReference type="RefSeq" id="XP_070887766.1">
    <property type="nucleotide sequence ID" value="XM_071031166.1"/>
</dbReference>
<dbReference type="CDD" id="cd09615">
    <property type="entry name" value="Jacalin_EEP"/>
    <property type="match status" value="1"/>
</dbReference>
<dbReference type="PANTHER" id="PTHR16320">
    <property type="entry name" value="SPHINGOMYELINASE FAMILY MEMBER"/>
    <property type="match status" value="1"/>
</dbReference>
<evidence type="ECO:0000259" key="2">
    <source>
        <dbReference type="PROSITE" id="PS51752"/>
    </source>
</evidence>
<feature type="domain" description="Jacalin-type lectin" evidence="2">
    <location>
        <begin position="299"/>
        <end position="440"/>
    </location>
</feature>
<evidence type="ECO:0000313" key="4">
    <source>
        <dbReference type="Proteomes" id="UP001610432"/>
    </source>
</evidence>
<dbReference type="Proteomes" id="UP001610432">
    <property type="component" value="Unassembled WGS sequence"/>
</dbReference>
<dbReference type="SMART" id="SM00915">
    <property type="entry name" value="Jacalin"/>
    <property type="match status" value="1"/>
</dbReference>
<dbReference type="SUPFAM" id="SSF51101">
    <property type="entry name" value="Mannose-binding lectins"/>
    <property type="match status" value="1"/>
</dbReference>
<dbReference type="InterPro" id="IPR036404">
    <property type="entry name" value="Jacalin-like_lectin_dom_sf"/>
</dbReference>
<feature type="chain" id="PRO_5047169036" evidence="1">
    <location>
        <begin position="21"/>
        <end position="441"/>
    </location>
</feature>
<sequence length="441" mass="48054">MKMKKTHLLALLSRLSPTLAASGTFSILSSNVAGLPAFLNNNEVPGDKATNTELIGQRMVENAYDIVHVQEDFNYHAHLYATTTEYAYRTATSGGVPFGSGLNTLSNYPWIDFERVKWETCENASGADCLTPKGFTVMRVRVAEGVYLDFYNLHADAGSEDADVTARSANLQQVADYIDTHSAGNAVFVFGDTNARYTSAGENIRVFQSQNGMVNPWVELILDGEEPTEGTDAILCENPSTSLTCETVDKIFYRGSPAVTLRATSWSYESKKFLNNNGSILTDHNPIASSFAWTQSDEFRMSDLFGGPHGTWFNDLPTLSTAQNAKVSTISLRGAERLDGISLTLSTGETLSHGGTGGDLSELVLEDDEFWTQTRLCQAKYNDHTRIFYIAITTSKGNTVAVGAETDDCTVFEAESGWQAIGVYGRSGEEVDQLGAVYGLQ</sequence>
<proteinExistence type="predicted"/>
<dbReference type="EMBL" id="JBFXLQ010000012">
    <property type="protein sequence ID" value="KAL2868787.1"/>
    <property type="molecule type" value="Genomic_DNA"/>
</dbReference>
<dbReference type="Gene3D" id="3.60.10.10">
    <property type="entry name" value="Endonuclease/exonuclease/phosphatase"/>
    <property type="match status" value="1"/>
</dbReference>
<keyword evidence="4" id="KW-1185">Reference proteome</keyword>
<keyword evidence="1" id="KW-0732">Signal</keyword>
<dbReference type="InterPro" id="IPR038772">
    <property type="entry name" value="Sph/SMPD2-like"/>
</dbReference>
<reference evidence="3 4" key="1">
    <citation type="submission" date="2024-07" db="EMBL/GenBank/DDBJ databases">
        <title>Section-level genome sequencing and comparative genomics of Aspergillus sections Usti and Cavernicolus.</title>
        <authorList>
            <consortium name="Lawrence Berkeley National Laboratory"/>
            <person name="Nybo J.L."/>
            <person name="Vesth T.C."/>
            <person name="Theobald S."/>
            <person name="Frisvad J.C."/>
            <person name="Larsen T.O."/>
            <person name="Kjaerboelling I."/>
            <person name="Rothschild-Mancinelli K."/>
            <person name="Lyhne E.K."/>
            <person name="Kogle M.E."/>
            <person name="Barry K."/>
            <person name="Clum A."/>
            <person name="Na H."/>
            <person name="Ledsgaard L."/>
            <person name="Lin J."/>
            <person name="Lipzen A."/>
            <person name="Kuo A."/>
            <person name="Riley R."/>
            <person name="Mondo S."/>
            <person name="Labutti K."/>
            <person name="Haridas S."/>
            <person name="Pangalinan J."/>
            <person name="Salamov A.A."/>
            <person name="Simmons B.A."/>
            <person name="Magnuson J.K."/>
            <person name="Chen J."/>
            <person name="Drula E."/>
            <person name="Henrissat B."/>
            <person name="Wiebenga A."/>
            <person name="Lubbers R.J."/>
            <person name="Gomes A.C."/>
            <person name="Macurrencykelacurrency M.R."/>
            <person name="Stajich J."/>
            <person name="Grigoriev I.V."/>
            <person name="Mortensen U.H."/>
            <person name="De Vries R.P."/>
            <person name="Baker S.E."/>
            <person name="Andersen M.R."/>
        </authorList>
    </citation>
    <scope>NUCLEOTIDE SEQUENCE [LARGE SCALE GENOMIC DNA]</scope>
    <source>
        <strain evidence="3 4">CBS 449.75</strain>
    </source>
</reference>
<evidence type="ECO:0000256" key="1">
    <source>
        <dbReference type="SAM" id="SignalP"/>
    </source>
</evidence>